<feature type="compositionally biased region" description="Low complexity" evidence="4">
    <location>
        <begin position="496"/>
        <end position="508"/>
    </location>
</feature>
<protein>
    <submittedName>
        <fullName evidence="5">Ankyrin repeat-containing domain protein</fullName>
    </submittedName>
</protein>
<dbReference type="PROSITE" id="PS50297">
    <property type="entry name" value="ANK_REP_REGION"/>
    <property type="match status" value="1"/>
</dbReference>
<comment type="caution">
    <text evidence="5">The sequence shown here is derived from an EMBL/GenBank/DDBJ whole genome shotgun (WGS) entry which is preliminary data.</text>
</comment>
<dbReference type="EMBL" id="MU858272">
    <property type="protein sequence ID" value="KAK4207814.1"/>
    <property type="molecule type" value="Genomic_DNA"/>
</dbReference>
<name>A0AAN6XVS4_9PEZI</name>
<feature type="region of interest" description="Disordered" evidence="4">
    <location>
        <begin position="396"/>
        <end position="420"/>
    </location>
</feature>
<dbReference type="AlphaFoldDB" id="A0AAN6XVS4"/>
<keyword evidence="1" id="KW-0677">Repeat</keyword>
<evidence type="ECO:0000256" key="4">
    <source>
        <dbReference type="SAM" id="MobiDB-lite"/>
    </source>
</evidence>
<reference evidence="5" key="1">
    <citation type="journal article" date="2023" name="Mol. Phylogenet. Evol.">
        <title>Genome-scale phylogeny and comparative genomics of the fungal order Sordariales.</title>
        <authorList>
            <person name="Hensen N."/>
            <person name="Bonometti L."/>
            <person name="Westerberg I."/>
            <person name="Brannstrom I.O."/>
            <person name="Guillou S."/>
            <person name="Cros-Aarteil S."/>
            <person name="Calhoun S."/>
            <person name="Haridas S."/>
            <person name="Kuo A."/>
            <person name="Mondo S."/>
            <person name="Pangilinan J."/>
            <person name="Riley R."/>
            <person name="LaButti K."/>
            <person name="Andreopoulos B."/>
            <person name="Lipzen A."/>
            <person name="Chen C."/>
            <person name="Yan M."/>
            <person name="Daum C."/>
            <person name="Ng V."/>
            <person name="Clum A."/>
            <person name="Steindorff A."/>
            <person name="Ohm R.A."/>
            <person name="Martin F."/>
            <person name="Silar P."/>
            <person name="Natvig D.O."/>
            <person name="Lalanne C."/>
            <person name="Gautier V."/>
            <person name="Ament-Velasquez S.L."/>
            <person name="Kruys A."/>
            <person name="Hutchinson M.I."/>
            <person name="Powell A.J."/>
            <person name="Barry K."/>
            <person name="Miller A.N."/>
            <person name="Grigoriev I.V."/>
            <person name="Debuchy R."/>
            <person name="Gladieux P."/>
            <person name="Hiltunen Thoren M."/>
            <person name="Johannesson H."/>
        </authorList>
    </citation>
    <scope>NUCLEOTIDE SEQUENCE</scope>
    <source>
        <strain evidence="5">PSN293</strain>
    </source>
</reference>
<evidence type="ECO:0000313" key="6">
    <source>
        <dbReference type="Proteomes" id="UP001301769"/>
    </source>
</evidence>
<evidence type="ECO:0000313" key="5">
    <source>
        <dbReference type="EMBL" id="KAK4207814.1"/>
    </source>
</evidence>
<evidence type="ECO:0000256" key="2">
    <source>
        <dbReference type="ARBA" id="ARBA00023043"/>
    </source>
</evidence>
<dbReference type="Proteomes" id="UP001301769">
    <property type="component" value="Unassembled WGS sequence"/>
</dbReference>
<sequence>MLDNDPRYLRPDSRLEMNQRIGSLASSPARTQSRQKLPFLGPQYPIPLRTQGYIPVEEEIDLSGLGTSSTSSPRSFALDSPSLLPSSGSQCGITEGLRNLSTAERMVDAAKSSDNSQFSVQRIRRRVSDCSMTYASQISTLLKRLSISSELDGDDEEGQSGRISPFDGLAEVHGLSGNEPNREMGQGLNRWGYALPGAYLAAYRWHCTDPSNPDHAIGRCWCFVTREMTSTPDAWFLPNGQLSDRSKLALSDPAQPNIFPSDHFGNTALHLFASIAGYWEVLFGMLLHGANACAVNTGGQTFLHVLHEEWFVNLSSPSAPLRQLLAFLQQLAPDLVYDRDAYGRTFFHHACSLAGNDEALVVLLSSLHPANQLRRDAFGFAPSFNDQFGDANLPPRAGVSEYGVDAPPDHRQGESRPSSADEVSFLAYHARLVQVIQSSYNDAQVEDSEGRNGLHCLAEAIINQQTMDEQRSVMTAGRAAKRKESISTPTPSLAGSSTAASVPAISASSSRSNAEGTLLARLRHLEGLTIHSTHPVDINHYDKYGNTVLMAFITHISDDQDDKSKTLVSTLETLIHAGARTEARNRLGETALLVAARLGRKAALTTLLENGANVYARDARGRGILEVVDETCRGAKADVALYARLEACRVLLTGRRDWGVVFRPSMVMEWSLRGDGRGI</sequence>
<dbReference type="PANTHER" id="PTHR24180">
    <property type="entry name" value="CYCLIN-DEPENDENT KINASE INHIBITOR 2C-RELATED"/>
    <property type="match status" value="1"/>
</dbReference>
<accession>A0AAN6XVS4</accession>
<dbReference type="InterPro" id="IPR036770">
    <property type="entry name" value="Ankyrin_rpt-contain_sf"/>
</dbReference>
<dbReference type="PANTHER" id="PTHR24180:SF45">
    <property type="entry name" value="POLY [ADP-RIBOSE] POLYMERASE TANKYRASE"/>
    <property type="match status" value="1"/>
</dbReference>
<dbReference type="PROSITE" id="PS50088">
    <property type="entry name" value="ANK_REPEAT"/>
    <property type="match status" value="1"/>
</dbReference>
<evidence type="ECO:0000256" key="3">
    <source>
        <dbReference type="PROSITE-ProRule" id="PRU00023"/>
    </source>
</evidence>
<feature type="region of interest" description="Disordered" evidence="4">
    <location>
        <begin position="477"/>
        <end position="508"/>
    </location>
</feature>
<dbReference type="InterPro" id="IPR051637">
    <property type="entry name" value="Ank_repeat_dom-contain_49"/>
</dbReference>
<proteinExistence type="predicted"/>
<dbReference type="InterPro" id="IPR002110">
    <property type="entry name" value="Ankyrin_rpt"/>
</dbReference>
<dbReference type="Gene3D" id="1.25.40.20">
    <property type="entry name" value="Ankyrin repeat-containing domain"/>
    <property type="match status" value="3"/>
</dbReference>
<feature type="compositionally biased region" description="Low complexity" evidence="4">
    <location>
        <begin position="80"/>
        <end position="89"/>
    </location>
</feature>
<gene>
    <name evidence="5" type="ORF">QBC37DRAFT_432868</name>
</gene>
<dbReference type="SMART" id="SM00248">
    <property type="entry name" value="ANK"/>
    <property type="match status" value="4"/>
</dbReference>
<feature type="repeat" description="ANK" evidence="3">
    <location>
        <begin position="587"/>
        <end position="619"/>
    </location>
</feature>
<dbReference type="Pfam" id="PF00023">
    <property type="entry name" value="Ank"/>
    <property type="match status" value="2"/>
</dbReference>
<evidence type="ECO:0000256" key="1">
    <source>
        <dbReference type="ARBA" id="ARBA00022737"/>
    </source>
</evidence>
<dbReference type="SUPFAM" id="SSF48403">
    <property type="entry name" value="Ankyrin repeat"/>
    <property type="match status" value="1"/>
</dbReference>
<organism evidence="5 6">
    <name type="scientific">Rhypophila decipiens</name>
    <dbReference type="NCBI Taxonomy" id="261697"/>
    <lineage>
        <taxon>Eukaryota</taxon>
        <taxon>Fungi</taxon>
        <taxon>Dikarya</taxon>
        <taxon>Ascomycota</taxon>
        <taxon>Pezizomycotina</taxon>
        <taxon>Sordariomycetes</taxon>
        <taxon>Sordariomycetidae</taxon>
        <taxon>Sordariales</taxon>
        <taxon>Naviculisporaceae</taxon>
        <taxon>Rhypophila</taxon>
    </lineage>
</organism>
<feature type="compositionally biased region" description="Polar residues" evidence="4">
    <location>
        <begin position="486"/>
        <end position="495"/>
    </location>
</feature>
<keyword evidence="2 3" id="KW-0040">ANK repeat</keyword>
<feature type="region of interest" description="Disordered" evidence="4">
    <location>
        <begin position="64"/>
        <end position="90"/>
    </location>
</feature>
<reference evidence="5" key="2">
    <citation type="submission" date="2023-05" db="EMBL/GenBank/DDBJ databases">
        <authorList>
            <consortium name="Lawrence Berkeley National Laboratory"/>
            <person name="Steindorff A."/>
            <person name="Hensen N."/>
            <person name="Bonometti L."/>
            <person name="Westerberg I."/>
            <person name="Brannstrom I.O."/>
            <person name="Guillou S."/>
            <person name="Cros-Aarteil S."/>
            <person name="Calhoun S."/>
            <person name="Haridas S."/>
            <person name="Kuo A."/>
            <person name="Mondo S."/>
            <person name="Pangilinan J."/>
            <person name="Riley R."/>
            <person name="Labutti K."/>
            <person name="Andreopoulos B."/>
            <person name="Lipzen A."/>
            <person name="Chen C."/>
            <person name="Yanf M."/>
            <person name="Daum C."/>
            <person name="Ng V."/>
            <person name="Clum A."/>
            <person name="Ohm R."/>
            <person name="Martin F."/>
            <person name="Silar P."/>
            <person name="Natvig D."/>
            <person name="Lalanne C."/>
            <person name="Gautier V."/>
            <person name="Ament-Velasquez S.L."/>
            <person name="Kruys A."/>
            <person name="Hutchinson M.I."/>
            <person name="Powell A.J."/>
            <person name="Barry K."/>
            <person name="Miller A.N."/>
            <person name="Grigoriev I.V."/>
            <person name="Debuchy R."/>
            <person name="Gladieux P."/>
            <person name="Thoren M.H."/>
            <person name="Johannesson H."/>
        </authorList>
    </citation>
    <scope>NUCLEOTIDE SEQUENCE</scope>
    <source>
        <strain evidence="5">PSN293</strain>
    </source>
</reference>
<keyword evidence="6" id="KW-1185">Reference proteome</keyword>